<feature type="compositionally biased region" description="Basic and acidic residues" evidence="1">
    <location>
        <begin position="968"/>
        <end position="981"/>
    </location>
</feature>
<dbReference type="InterPro" id="IPR027417">
    <property type="entry name" value="P-loop_NTPase"/>
</dbReference>
<proteinExistence type="predicted"/>
<dbReference type="Pfam" id="PF02263">
    <property type="entry name" value="GBP"/>
    <property type="match status" value="1"/>
</dbReference>
<accession>A0AAD5Q5B9</accession>
<gene>
    <name evidence="3" type="ORF">P43SY_003880</name>
</gene>
<dbReference type="EMBL" id="JAKCXM010000232">
    <property type="protein sequence ID" value="KAJ0397972.1"/>
    <property type="molecule type" value="Genomic_DNA"/>
</dbReference>
<name>A0AAD5Q5B9_PYTIN</name>
<feature type="compositionally biased region" description="Low complexity" evidence="1">
    <location>
        <begin position="950"/>
        <end position="966"/>
    </location>
</feature>
<dbReference type="GO" id="GO:0005525">
    <property type="term" value="F:GTP binding"/>
    <property type="evidence" value="ECO:0007669"/>
    <property type="project" value="InterPro"/>
</dbReference>
<feature type="region of interest" description="Disordered" evidence="1">
    <location>
        <begin position="950"/>
        <end position="1073"/>
    </location>
</feature>
<evidence type="ECO:0000313" key="3">
    <source>
        <dbReference type="EMBL" id="KAJ0397972.1"/>
    </source>
</evidence>
<feature type="domain" description="Guanylate-binding protein N-terminal" evidence="2">
    <location>
        <begin position="51"/>
        <end position="286"/>
    </location>
</feature>
<dbReference type="Gene3D" id="3.40.50.300">
    <property type="entry name" value="P-loop containing nucleotide triphosphate hydrolases"/>
    <property type="match status" value="1"/>
</dbReference>
<comment type="caution">
    <text evidence="3">The sequence shown here is derived from an EMBL/GenBank/DDBJ whole genome shotgun (WGS) entry which is preliminary data.</text>
</comment>
<evidence type="ECO:0000259" key="2">
    <source>
        <dbReference type="Pfam" id="PF02263"/>
    </source>
</evidence>
<dbReference type="InterPro" id="IPR015894">
    <property type="entry name" value="Guanylate-bd_N"/>
</dbReference>
<evidence type="ECO:0000313" key="4">
    <source>
        <dbReference type="Proteomes" id="UP001209570"/>
    </source>
</evidence>
<dbReference type="Proteomes" id="UP001209570">
    <property type="component" value="Unassembled WGS sequence"/>
</dbReference>
<dbReference type="AlphaFoldDB" id="A0AAD5Q5B9"/>
<dbReference type="SUPFAM" id="SSF52540">
    <property type="entry name" value="P-loop containing nucleoside triphosphate hydrolases"/>
    <property type="match status" value="1"/>
</dbReference>
<dbReference type="GO" id="GO:0003924">
    <property type="term" value="F:GTPase activity"/>
    <property type="evidence" value="ECO:0007669"/>
    <property type="project" value="InterPro"/>
</dbReference>
<reference evidence="3" key="1">
    <citation type="submission" date="2021-12" db="EMBL/GenBank/DDBJ databases">
        <title>Prjna785345.</title>
        <authorList>
            <person name="Rujirawat T."/>
            <person name="Krajaejun T."/>
        </authorList>
    </citation>
    <scope>NUCLEOTIDE SEQUENCE</scope>
    <source>
        <strain evidence="3">Pi057C3</strain>
    </source>
</reference>
<organism evidence="3 4">
    <name type="scientific">Pythium insidiosum</name>
    <name type="common">Pythiosis disease agent</name>
    <dbReference type="NCBI Taxonomy" id="114742"/>
    <lineage>
        <taxon>Eukaryota</taxon>
        <taxon>Sar</taxon>
        <taxon>Stramenopiles</taxon>
        <taxon>Oomycota</taxon>
        <taxon>Peronosporomycetes</taxon>
        <taxon>Pythiales</taxon>
        <taxon>Pythiaceae</taxon>
        <taxon>Pythium</taxon>
    </lineage>
</organism>
<dbReference type="PANTHER" id="PTHR10751">
    <property type="entry name" value="GUANYLATE BINDING PROTEIN"/>
    <property type="match status" value="1"/>
</dbReference>
<keyword evidence="4" id="KW-1185">Reference proteome</keyword>
<sequence length="1073" mass="121837">MESLRSMFFGTKPRAVKWLGMGRSTAHDDDDDTDTSGRLVDRMFVHPEAATEVLQPLGDEPINLISIFGAARQGKSFLMNLLADQQDLFKISNLREPCTQGVDLSGHFIPLPKFSGLNGCPAVTNNPVQVGFVDAEGQGDRDITYDSRLVSPVLLASKVVLFNWKDSLQADRILNLLAVLARAAQGIEVADGDKSKVFGHLHIVFRDWSFVDSSPDDVYRDLFAKEKGRSDEVNVRNLARANLVDAFESITVWLFPPPVANTANLKDKIRFEQLHQGFQEKLRDLRKCLSMQLQEPMQFGGKPLTARLLSQMVPLLVDTLNSDEVIMPESIYSSMVRAEAKAVKDDCERRIASYCEAAGVEEVVSADEFEKLLRHDIEFLITEAMDGMKDYPATVRKEMQEALGAFASKEMKIALHANNSKITELLSREVDNVMKNLQSECKVIEEEGIPMRTDLLKRHCNDFLDLELSRLEDLPKGANGRRDIDAEISRLKQHARVLFDKLEVANEKAIQLANAEINDHVRKGKKAMTDKIHERLDKVFSVRTPVTVATLQAELDEHYRTLIRELREHIDANPFMSYDAEDLDHHKSHLAEELNRRYYLEIRQILSEVGFTAKEDLGKEIALRLDGKLPLPDDEIKASIDESVLQIKSVVAKQLQGWTVLKSDVGAKSMEIEKLGDVYAYEYLRRNQDLMKDVSLRQEQEQYEDLKADVVEEFQRGLKSVDFPTADTHIDAVFANTLKEMISELSADCKPEVETQKALNRLASEKEHALRVAQKERMLREQENLVAQKKEEQISELKSYVEKSLGERDLESKRLQDELRSEADKARQLRDEVERMRRLAAEADAQRTELEALARERAYQAEVERRNEEKEHQRQLEELRLRAAEMELEKYQLELRSQEEARKQIEARQLADRLEEMRRQAADLEAQKSALERIARDEAALRQEAEEAARAAAEAAALSARAALEAAGDEKSPMRPRQEIGKKRRKVSTVEEDNDVDMDAATTPDLHHSHRTSSSSSSADRAKKRKTPTSGRTSTDKGPRMSLDEARRAAQAEVERRIQERASSLKASAKKKK</sequence>
<feature type="compositionally biased region" description="Basic and acidic residues" evidence="1">
    <location>
        <begin position="1034"/>
        <end position="1060"/>
    </location>
</feature>
<evidence type="ECO:0000256" key="1">
    <source>
        <dbReference type="SAM" id="MobiDB-lite"/>
    </source>
</evidence>
<protein>
    <recommendedName>
        <fullName evidence="2">Guanylate-binding protein N-terminal domain-containing protein</fullName>
    </recommendedName>
</protein>